<dbReference type="InterPro" id="IPR011012">
    <property type="entry name" value="Longin-like_dom_sf"/>
</dbReference>
<evidence type="ECO:0000256" key="2">
    <source>
        <dbReference type="ARBA" id="ARBA00022824"/>
    </source>
</evidence>
<dbReference type="SUPFAM" id="SSF64356">
    <property type="entry name" value="SNARE-like"/>
    <property type="match status" value="1"/>
</dbReference>
<keyword evidence="7" id="KW-1185">Reference proteome</keyword>
<dbReference type="AlphaFoldDB" id="A0A914QKV6"/>
<keyword evidence="3 6" id="KW-0931">ER-Golgi transport</keyword>
<comment type="subcellular location">
    <subcellularLocation>
        <location evidence="6">Endoplasmic reticulum</location>
    </subcellularLocation>
    <subcellularLocation>
        <location evidence="6">Golgi apparatus</location>
        <location evidence="6">cis-Golgi network</location>
    </subcellularLocation>
</comment>
<keyword evidence="4 6" id="KW-0333">Golgi apparatus</keyword>
<dbReference type="PANTHER" id="PTHR23249">
    <property type="entry name" value="TRAFFICKING PROTEIN PARTICLE COMPLEX SUBUNIT"/>
    <property type="match status" value="1"/>
</dbReference>
<accession>A0A914QKV6</accession>
<keyword evidence="1 6" id="KW-0813">Transport</keyword>
<dbReference type="GO" id="GO:0030008">
    <property type="term" value="C:TRAPP complex"/>
    <property type="evidence" value="ECO:0007669"/>
    <property type="project" value="UniProtKB-UniRule"/>
</dbReference>
<dbReference type="WBParaSite" id="PDA_v2.g30340.t1">
    <property type="protein sequence ID" value="PDA_v2.g30340.t1"/>
    <property type="gene ID" value="PDA_v2.g30340"/>
</dbReference>
<evidence type="ECO:0000313" key="8">
    <source>
        <dbReference type="WBParaSite" id="PDA_v2.g30340.t1"/>
    </source>
</evidence>
<dbReference type="CDD" id="cd14855">
    <property type="entry name" value="TRAPPC1_MUM2"/>
    <property type="match status" value="1"/>
</dbReference>
<evidence type="ECO:0000256" key="6">
    <source>
        <dbReference type="RuleBase" id="RU366065"/>
    </source>
</evidence>
<sequence>MTLYNLYVFNSKGECICYKEWKRENKREITQEGEYKLIYGLILSLRSFAQRISTKDGQQYIKYFNTSGYKMNYMETATGLKFVLNSDPDAIGIPELLRTIYSIFVETVVKNPLVTTETTIESQLFHSRLDNAIKSHHSFV</sequence>
<proteinExistence type="inferred from homology"/>
<comment type="subunit">
    <text evidence="6">Part of the multisubunit transport protein particle (TRAPP) complex.</text>
</comment>
<dbReference type="GO" id="GO:0005794">
    <property type="term" value="C:Golgi apparatus"/>
    <property type="evidence" value="ECO:0007669"/>
    <property type="project" value="UniProtKB-SubCell"/>
</dbReference>
<comment type="similarity">
    <text evidence="5">Belongs to the TRAPP small subunits family. BET5 subfamily.</text>
</comment>
<keyword evidence="2 6" id="KW-0256">Endoplasmic reticulum</keyword>
<reference evidence="8" key="1">
    <citation type="submission" date="2022-11" db="UniProtKB">
        <authorList>
            <consortium name="WormBaseParasite"/>
        </authorList>
    </citation>
    <scope>IDENTIFICATION</scope>
</reference>
<dbReference type="Gene3D" id="3.30.450.70">
    <property type="match status" value="1"/>
</dbReference>
<dbReference type="Proteomes" id="UP000887578">
    <property type="component" value="Unplaced"/>
</dbReference>
<dbReference type="SMART" id="SM01399">
    <property type="entry name" value="Sybindin"/>
    <property type="match status" value="1"/>
</dbReference>
<evidence type="ECO:0000256" key="4">
    <source>
        <dbReference type="ARBA" id="ARBA00023034"/>
    </source>
</evidence>
<dbReference type="GO" id="GO:0005783">
    <property type="term" value="C:endoplasmic reticulum"/>
    <property type="evidence" value="ECO:0007669"/>
    <property type="project" value="UniProtKB-SubCell"/>
</dbReference>
<evidence type="ECO:0000256" key="5">
    <source>
        <dbReference type="ARBA" id="ARBA00038167"/>
    </source>
</evidence>
<protein>
    <recommendedName>
        <fullName evidence="6">Trafficking protein particle complex subunit</fullName>
    </recommendedName>
</protein>
<name>A0A914QKV6_9BILA</name>
<dbReference type="PANTHER" id="PTHR23249:SF16">
    <property type="entry name" value="TRAFFICKING PROTEIN PARTICLE COMPLEX SUBUNIT 1"/>
    <property type="match status" value="1"/>
</dbReference>
<dbReference type="InterPro" id="IPR007233">
    <property type="entry name" value="TRAPPC"/>
</dbReference>
<dbReference type="Pfam" id="PF04099">
    <property type="entry name" value="Sybindin"/>
    <property type="match status" value="1"/>
</dbReference>
<evidence type="ECO:0000256" key="1">
    <source>
        <dbReference type="ARBA" id="ARBA00022448"/>
    </source>
</evidence>
<dbReference type="GO" id="GO:0006888">
    <property type="term" value="P:endoplasmic reticulum to Golgi vesicle-mediated transport"/>
    <property type="evidence" value="ECO:0007669"/>
    <property type="project" value="UniProtKB-UniRule"/>
</dbReference>
<evidence type="ECO:0000256" key="3">
    <source>
        <dbReference type="ARBA" id="ARBA00022892"/>
    </source>
</evidence>
<organism evidence="7 8">
    <name type="scientific">Panagrolaimus davidi</name>
    <dbReference type="NCBI Taxonomy" id="227884"/>
    <lineage>
        <taxon>Eukaryota</taxon>
        <taxon>Metazoa</taxon>
        <taxon>Ecdysozoa</taxon>
        <taxon>Nematoda</taxon>
        <taxon>Chromadorea</taxon>
        <taxon>Rhabditida</taxon>
        <taxon>Tylenchina</taxon>
        <taxon>Panagrolaimomorpha</taxon>
        <taxon>Panagrolaimoidea</taxon>
        <taxon>Panagrolaimidae</taxon>
        <taxon>Panagrolaimus</taxon>
    </lineage>
</organism>
<evidence type="ECO:0000313" key="7">
    <source>
        <dbReference type="Proteomes" id="UP000887578"/>
    </source>
</evidence>